<reference evidence="2 3" key="1">
    <citation type="submission" date="2015-01" db="EMBL/GenBank/DDBJ databases">
        <title>Genome of Sphingomonas taxi strain 30a.</title>
        <authorList>
            <person name="Eevers N."/>
            <person name="Van Hamme J."/>
            <person name="Bottos E."/>
            <person name="Weyens N."/>
            <person name="Vangronsveld J."/>
        </authorList>
    </citation>
    <scope>NUCLEOTIDE SEQUENCE [LARGE SCALE GENOMIC DNA]</scope>
    <source>
        <strain evidence="2 3">30a</strain>
    </source>
</reference>
<comment type="caution">
    <text evidence="2">The sequence shown here is derived from an EMBL/GenBank/DDBJ whole genome shotgun (WGS) entry which is preliminary data.</text>
</comment>
<feature type="transmembrane region" description="Helical" evidence="1">
    <location>
        <begin position="91"/>
        <end position="110"/>
    </location>
</feature>
<sequence length="112" mass="12070">MSDRLTRVATSGPRGTVRDRYLVHGTIAPRFVAAHAVIADDAMPFTPADAREAKAFAAMIANGSIRAVGQGRFWFDMHAYETAAAARRAKWVPVLLMVALLVAAVAVASYRI</sequence>
<protein>
    <submittedName>
        <fullName evidence="2">Uncharacterized protein</fullName>
    </submittedName>
</protein>
<evidence type="ECO:0000313" key="3">
    <source>
        <dbReference type="Proteomes" id="UP000033203"/>
    </source>
</evidence>
<keyword evidence="1" id="KW-0812">Transmembrane</keyword>
<organism evidence="2 3">
    <name type="scientific">Sphingomonas melonis</name>
    <dbReference type="NCBI Taxonomy" id="152682"/>
    <lineage>
        <taxon>Bacteria</taxon>
        <taxon>Pseudomonadati</taxon>
        <taxon>Pseudomonadota</taxon>
        <taxon>Alphaproteobacteria</taxon>
        <taxon>Sphingomonadales</taxon>
        <taxon>Sphingomonadaceae</taxon>
        <taxon>Sphingomonas</taxon>
    </lineage>
</organism>
<name>A0A0D1K1G0_9SPHN</name>
<dbReference type="EMBL" id="JXTP01000048">
    <property type="protein sequence ID" value="KIU27338.1"/>
    <property type="molecule type" value="Genomic_DNA"/>
</dbReference>
<keyword evidence="1" id="KW-0472">Membrane</keyword>
<keyword evidence="1" id="KW-1133">Transmembrane helix</keyword>
<dbReference type="AlphaFoldDB" id="A0A0D1K1G0"/>
<accession>A0A0D1K1G0</accession>
<proteinExistence type="predicted"/>
<dbReference type="Proteomes" id="UP000033203">
    <property type="component" value="Unassembled WGS sequence"/>
</dbReference>
<gene>
    <name evidence="2" type="ORF">SR41_10415</name>
</gene>
<evidence type="ECO:0000256" key="1">
    <source>
        <dbReference type="SAM" id="Phobius"/>
    </source>
</evidence>
<evidence type="ECO:0000313" key="2">
    <source>
        <dbReference type="EMBL" id="KIU27338.1"/>
    </source>
</evidence>
<dbReference type="PATRIC" id="fig|1549858.7.peg.1444"/>